<name>A0A4Q9KTV6_9MICR</name>
<dbReference type="VEuPathDB" id="MicrosporidiaDB:CWI36_2477p0010"/>
<feature type="non-terminal residue" evidence="2">
    <location>
        <position position="630"/>
    </location>
</feature>
<feature type="region of interest" description="Disordered" evidence="1">
    <location>
        <begin position="304"/>
        <end position="345"/>
    </location>
</feature>
<dbReference type="VEuPathDB" id="MicrosporidiaDB:CWI39_2386p0010"/>
<gene>
    <name evidence="2" type="ORF">CWI36_2477p0010</name>
</gene>
<evidence type="ECO:0000313" key="2">
    <source>
        <dbReference type="EMBL" id="TBT98228.1"/>
    </source>
</evidence>
<feature type="compositionally biased region" description="Polar residues" evidence="1">
    <location>
        <begin position="304"/>
        <end position="340"/>
    </location>
</feature>
<dbReference type="Proteomes" id="UP000291404">
    <property type="component" value="Unassembled WGS sequence"/>
</dbReference>
<keyword evidence="3" id="KW-1185">Reference proteome</keyword>
<evidence type="ECO:0000256" key="1">
    <source>
        <dbReference type="SAM" id="MobiDB-lite"/>
    </source>
</evidence>
<accession>A0A4Q9KTV6</accession>
<comment type="caution">
    <text evidence="2">The sequence shown here is derived from an EMBL/GenBank/DDBJ whole genome shotgun (WGS) entry which is preliminary data.</text>
</comment>
<proteinExistence type="predicted"/>
<organism evidence="2 3">
    <name type="scientific">Hamiltosporidium magnivora</name>
    <dbReference type="NCBI Taxonomy" id="148818"/>
    <lineage>
        <taxon>Eukaryota</taxon>
        <taxon>Fungi</taxon>
        <taxon>Fungi incertae sedis</taxon>
        <taxon>Microsporidia</taxon>
        <taxon>Dubosqiidae</taxon>
        <taxon>Hamiltosporidium</taxon>
    </lineage>
</organism>
<feature type="non-terminal residue" evidence="2">
    <location>
        <position position="1"/>
    </location>
</feature>
<evidence type="ECO:0000313" key="3">
    <source>
        <dbReference type="Proteomes" id="UP000291404"/>
    </source>
</evidence>
<protein>
    <submittedName>
        <fullName evidence="2">Uncharacterized protein</fullName>
    </submittedName>
</protein>
<sequence>LTLNKCINNNTNRNTPNNPNPILTLNKCINNNTSNTGNTNSNTNLLDTNPTLTLNKCINNNTNNNTNRNTPNNPNPDLTLNKCIDNNNNNNNNTNILISISLVKVYETFGCITSSVMTGGILNMEMIFSSENKKVIKVFNRLEFVVNRSVKVKGFNKVFVCDRVVGGVNNNVYDYKGDSDKGSVEGVSKRIDDNKGDNKRIDDYKGVSNRIDDYKGVSNRIDELEGVSNRNSELEGDNKRIDDYKGDNKRNNDYKGVSNRIDELEGVSNKNNEYKGVNYNDVQQGVNNSNIYTPNEQHPFNTNNSKQHPFNTNNTTQHPFNTSTNKQQGDNHRNTTQHPFNTNNTISPSYNNISYYYLLSNERESVLVEWNNTLIEVESEIRGEEETLVFKREGCYYIQISVEGICVINKDMKRIEDIRVSVKEGNIFKGVIYILSDNVLYLLRIKHNMSSGGDKGCLEGVNDSVRLEGVSNTDVVLEGVNDKGCLEGVNDSVRLEGVNDKEGLEGVNDTSVVLESVSDRDINEGVSNNYNTLHPFNNTTYNYHPFNNTTSNYNTFTIINTFKGVNCFSITNNLLVIIKGCYLLIYNLKGYLLLYKGNISDISTVIHNTLGDDGVEGVSYSSRLEGVSYS</sequence>
<reference evidence="2 3" key="1">
    <citation type="submission" date="2017-12" db="EMBL/GenBank/DDBJ databases">
        <authorList>
            <person name="Pombert J.-F."/>
            <person name="Haag K.L."/>
            <person name="Ebert D."/>
        </authorList>
    </citation>
    <scope>NUCLEOTIDE SEQUENCE [LARGE SCALE GENOMIC DNA]</scope>
    <source>
        <strain evidence="2">BE-OM-2</strain>
    </source>
</reference>
<dbReference type="AlphaFoldDB" id="A0A4Q9KTV6"/>
<dbReference type="EMBL" id="PITI01002477">
    <property type="protein sequence ID" value="TBT98228.1"/>
    <property type="molecule type" value="Genomic_DNA"/>
</dbReference>
<feature type="compositionally biased region" description="Basic and acidic residues" evidence="1">
    <location>
        <begin position="232"/>
        <end position="253"/>
    </location>
</feature>
<feature type="region of interest" description="Disordered" evidence="1">
    <location>
        <begin position="228"/>
        <end position="256"/>
    </location>
</feature>